<dbReference type="Pfam" id="PF16347">
    <property type="entry name" value="SGSH_C"/>
    <property type="match status" value="1"/>
</dbReference>
<evidence type="ECO:0000259" key="4">
    <source>
        <dbReference type="Pfam" id="PF16347"/>
    </source>
</evidence>
<dbReference type="InterPro" id="IPR000917">
    <property type="entry name" value="Sulfatase_N"/>
</dbReference>
<dbReference type="GO" id="GO:0046872">
    <property type="term" value="F:metal ion binding"/>
    <property type="evidence" value="ECO:0007669"/>
    <property type="project" value="UniProtKB-KW"/>
</dbReference>
<proteinExistence type="predicted"/>
<feature type="domain" description="Sulfatase N-terminal" evidence="3">
    <location>
        <begin position="17"/>
        <end position="363"/>
    </location>
</feature>
<reference evidence="5 6" key="1">
    <citation type="submission" date="2014-04" db="EMBL/GenBank/DDBJ databases">
        <authorList>
            <person name="Bishop-Lilly K.A."/>
            <person name="Broomall S.M."/>
            <person name="Chain P.S."/>
            <person name="Chertkov O."/>
            <person name="Coyne S.R."/>
            <person name="Daligault H.E."/>
            <person name="Davenport K.W."/>
            <person name="Erkkila T."/>
            <person name="Frey K.G."/>
            <person name="Gibbons H.S."/>
            <person name="Gu W."/>
            <person name="Jaissle J."/>
            <person name="Johnson S.L."/>
            <person name="Koroleva G.I."/>
            <person name="Ladner J.T."/>
            <person name="Lo C.-C."/>
            <person name="Minogue T.D."/>
            <person name="Munk C."/>
            <person name="Palacios G.F."/>
            <person name="Redden C.L."/>
            <person name="Rosenzweig C.N."/>
            <person name="Scholz M.B."/>
            <person name="Teshima H."/>
            <person name="Xu Y."/>
        </authorList>
    </citation>
    <scope>NUCLEOTIDE SEQUENCE [LARGE SCALE GENOMIC DNA]</scope>
    <source>
        <strain evidence="5 6">8244</strain>
    </source>
</reference>
<keyword evidence="1" id="KW-0479">Metal-binding</keyword>
<dbReference type="EMBL" id="JMQA01000028">
    <property type="protein sequence ID" value="KFN08580.1"/>
    <property type="molecule type" value="Genomic_DNA"/>
</dbReference>
<comment type="caution">
    <text evidence="5">The sequence shown here is derived from an EMBL/GenBank/DDBJ whole genome shotgun (WGS) entry which is preliminary data.</text>
</comment>
<dbReference type="PATRIC" id="fig|44252.3.peg.3025"/>
<sequence>MPEGAASPLGLPMPKKPNIVVVVADQWRADSIGYTGCEAAVTPNLDELAKEGVGFSNAYCQLPVCVPSRCSFLSGWYPHTRGFRTMHHLMGPEEANILRTLKQDGYHVYWGGRNDFLRADADAFDYCSTRDDRYRAFFQQMRERKTKQQAAAAEPGPGPKEYDYSHFRGVTASDDKRIDREQIEHAIEFVEGYGQEEPFCLYLALSLPHPPYGVTQEWYDRIDGEKVPAPVRLTEEEWAKKPAILRGIRGNQKLYEWSDERLKEMKRVYYAMGTELDAYVGRLLDALKAKGVYDDTLVVFFSDHGDYTGDYEIAEKNQNTFEDMLTRVPLIIKPPATMAVKPRVTSALTELIDIQATLLDLLEIKPDYTHFGKSLRRVLEGEDELRDVVFAEGGRLEGENHCMDAGHAPSNEYWARTVEQEKLPQHTKAMMIRDHRYKYVYRHYEQDEFYDMRQDPYERNNLIDDPAYAPLISKFKERMLRHFFETGDVVPHRYDQRT</sequence>
<keyword evidence="6" id="KW-1185">Reference proteome</keyword>
<dbReference type="Proteomes" id="UP000029278">
    <property type="component" value="Unassembled WGS sequence"/>
</dbReference>
<organism evidence="5 6">
    <name type="scientific">Paenibacillus macerans</name>
    <name type="common">Bacillus macerans</name>
    <dbReference type="NCBI Taxonomy" id="44252"/>
    <lineage>
        <taxon>Bacteria</taxon>
        <taxon>Bacillati</taxon>
        <taxon>Bacillota</taxon>
        <taxon>Bacilli</taxon>
        <taxon>Bacillales</taxon>
        <taxon>Paenibacillaceae</taxon>
        <taxon>Paenibacillus</taxon>
    </lineage>
</organism>
<name>A0A090ZEG2_PAEMA</name>
<evidence type="ECO:0000313" key="6">
    <source>
        <dbReference type="Proteomes" id="UP000029278"/>
    </source>
</evidence>
<dbReference type="InterPro" id="IPR017850">
    <property type="entry name" value="Alkaline_phosphatase_core_sf"/>
</dbReference>
<dbReference type="GO" id="GO:0005737">
    <property type="term" value="C:cytoplasm"/>
    <property type="evidence" value="ECO:0007669"/>
    <property type="project" value="TreeGrafter"/>
</dbReference>
<dbReference type="RefSeq" id="WP_227872634.1">
    <property type="nucleotide sequence ID" value="NZ_BGML01000001.1"/>
</dbReference>
<dbReference type="PANTHER" id="PTHR45953">
    <property type="entry name" value="IDURONATE 2-SULFATASE"/>
    <property type="match status" value="1"/>
</dbReference>
<feature type="domain" description="N-sulphoglucosamine sulphohydrolase C-terminal" evidence="4">
    <location>
        <begin position="427"/>
        <end position="481"/>
    </location>
</feature>
<protein>
    <submittedName>
        <fullName evidence="5">Type I phosphodiesterase / nucleotide pyrophosphatase family protein</fullName>
    </submittedName>
</protein>
<dbReference type="GO" id="GO:0004423">
    <property type="term" value="F:iduronate-2-sulfatase activity"/>
    <property type="evidence" value="ECO:0007669"/>
    <property type="project" value="TreeGrafter"/>
</dbReference>
<dbReference type="PANTHER" id="PTHR45953:SF1">
    <property type="entry name" value="IDURONATE 2-SULFATASE"/>
    <property type="match status" value="1"/>
</dbReference>
<dbReference type="AlphaFoldDB" id="A0A090ZEG2"/>
<evidence type="ECO:0000256" key="2">
    <source>
        <dbReference type="ARBA" id="ARBA00022801"/>
    </source>
</evidence>
<dbReference type="HOGENOM" id="CLU_006332_9_2_9"/>
<accession>A0A090ZEG2</accession>
<dbReference type="CDD" id="cd16150">
    <property type="entry name" value="sulfatase_like"/>
    <property type="match status" value="1"/>
</dbReference>
<evidence type="ECO:0000259" key="3">
    <source>
        <dbReference type="Pfam" id="PF00884"/>
    </source>
</evidence>
<evidence type="ECO:0000256" key="1">
    <source>
        <dbReference type="ARBA" id="ARBA00022723"/>
    </source>
</evidence>
<dbReference type="Pfam" id="PF00884">
    <property type="entry name" value="Sulfatase"/>
    <property type="match status" value="1"/>
</dbReference>
<dbReference type="InterPro" id="IPR032506">
    <property type="entry name" value="SGSH_C"/>
</dbReference>
<dbReference type="GeneID" id="77007975"/>
<dbReference type="SUPFAM" id="SSF53649">
    <property type="entry name" value="Alkaline phosphatase-like"/>
    <property type="match status" value="1"/>
</dbReference>
<keyword evidence="2" id="KW-0378">Hydrolase</keyword>
<dbReference type="Gene3D" id="3.40.720.10">
    <property type="entry name" value="Alkaline Phosphatase, subunit A"/>
    <property type="match status" value="1"/>
</dbReference>
<dbReference type="STRING" id="44252.DJ90_5019"/>
<evidence type="ECO:0000313" key="5">
    <source>
        <dbReference type="EMBL" id="KFN08580.1"/>
    </source>
</evidence>
<gene>
    <name evidence="5" type="ORF">DJ90_5019</name>
</gene>